<protein>
    <submittedName>
        <fullName evidence="2">Uncharacterized protein</fullName>
    </submittedName>
</protein>
<evidence type="ECO:0000313" key="3">
    <source>
        <dbReference type="Proteomes" id="UP001283361"/>
    </source>
</evidence>
<gene>
    <name evidence="2" type="ORF">RRG08_016808</name>
</gene>
<evidence type="ECO:0000313" key="2">
    <source>
        <dbReference type="EMBL" id="KAK3778344.1"/>
    </source>
</evidence>
<dbReference type="EMBL" id="JAWDGP010002977">
    <property type="protein sequence ID" value="KAK3778344.1"/>
    <property type="molecule type" value="Genomic_DNA"/>
</dbReference>
<accession>A0AAE0ZZ36</accession>
<dbReference type="Proteomes" id="UP001283361">
    <property type="component" value="Unassembled WGS sequence"/>
</dbReference>
<proteinExistence type="predicted"/>
<comment type="caution">
    <text evidence="2">The sequence shown here is derived from an EMBL/GenBank/DDBJ whole genome shotgun (WGS) entry which is preliminary data.</text>
</comment>
<reference evidence="2" key="1">
    <citation type="journal article" date="2023" name="G3 (Bethesda)">
        <title>A reference genome for the long-term kleptoplast-retaining sea slug Elysia crispata morphotype clarki.</title>
        <authorList>
            <person name="Eastman K.E."/>
            <person name="Pendleton A.L."/>
            <person name="Shaikh M.A."/>
            <person name="Suttiyut T."/>
            <person name="Ogas R."/>
            <person name="Tomko P."/>
            <person name="Gavelis G."/>
            <person name="Widhalm J.R."/>
            <person name="Wisecaver J.H."/>
        </authorList>
    </citation>
    <scope>NUCLEOTIDE SEQUENCE</scope>
    <source>
        <strain evidence="2">ECLA1</strain>
    </source>
</reference>
<sequence>MQGFTKSYKHTSNLIGLTHSRCGKNEAIGGTSLAVGILVLIIDAVDVGGRSEVTPCTSSPRDRGSINFNLGPEPWAQQTSRAAWHGSPPGSQPGQVWAHAAESRLDGFTRPRRSSQVDTKGRQLVCASPLVDLFSERRARSEMGVWSMKPARA</sequence>
<feature type="region of interest" description="Disordered" evidence="1">
    <location>
        <begin position="77"/>
        <end position="96"/>
    </location>
</feature>
<keyword evidence="3" id="KW-1185">Reference proteome</keyword>
<evidence type="ECO:0000256" key="1">
    <source>
        <dbReference type="SAM" id="MobiDB-lite"/>
    </source>
</evidence>
<organism evidence="2 3">
    <name type="scientific">Elysia crispata</name>
    <name type="common">lettuce slug</name>
    <dbReference type="NCBI Taxonomy" id="231223"/>
    <lineage>
        <taxon>Eukaryota</taxon>
        <taxon>Metazoa</taxon>
        <taxon>Spiralia</taxon>
        <taxon>Lophotrochozoa</taxon>
        <taxon>Mollusca</taxon>
        <taxon>Gastropoda</taxon>
        <taxon>Heterobranchia</taxon>
        <taxon>Euthyneura</taxon>
        <taxon>Panpulmonata</taxon>
        <taxon>Sacoglossa</taxon>
        <taxon>Placobranchoidea</taxon>
        <taxon>Plakobranchidae</taxon>
        <taxon>Elysia</taxon>
    </lineage>
</organism>
<name>A0AAE0ZZ36_9GAST</name>
<dbReference type="AlphaFoldDB" id="A0AAE0ZZ36"/>